<organism evidence="2 3">
    <name type="scientific">Frigoriglobus tundricola</name>
    <dbReference type="NCBI Taxonomy" id="2774151"/>
    <lineage>
        <taxon>Bacteria</taxon>
        <taxon>Pseudomonadati</taxon>
        <taxon>Planctomycetota</taxon>
        <taxon>Planctomycetia</taxon>
        <taxon>Gemmatales</taxon>
        <taxon>Gemmataceae</taxon>
        <taxon>Frigoriglobus</taxon>
    </lineage>
</organism>
<keyword evidence="3" id="KW-1185">Reference proteome</keyword>
<evidence type="ECO:0000313" key="3">
    <source>
        <dbReference type="Proteomes" id="UP000503447"/>
    </source>
</evidence>
<accession>A0A6M5YUB8</accession>
<dbReference type="Proteomes" id="UP000503447">
    <property type="component" value="Chromosome"/>
</dbReference>
<dbReference type="KEGG" id="ftj:FTUN_4530"/>
<protein>
    <submittedName>
        <fullName evidence="2">Uncharacterized protein</fullName>
    </submittedName>
</protein>
<evidence type="ECO:0000313" key="2">
    <source>
        <dbReference type="EMBL" id="QJW96970.1"/>
    </source>
</evidence>
<reference evidence="3" key="1">
    <citation type="submission" date="2020-05" db="EMBL/GenBank/DDBJ databases">
        <title>Frigoriglobus tundricola gen. nov., sp. nov., a psychrotolerant cellulolytic planctomycete of the family Gemmataceae with two divergent copies of 16S rRNA gene.</title>
        <authorList>
            <person name="Kulichevskaya I.S."/>
            <person name="Ivanova A.A."/>
            <person name="Naumoff D.G."/>
            <person name="Beletsky A.V."/>
            <person name="Rijpstra W.I.C."/>
            <person name="Sinninghe Damste J.S."/>
            <person name="Mardanov A.V."/>
            <person name="Ravin N.V."/>
            <person name="Dedysh S.N."/>
        </authorList>
    </citation>
    <scope>NUCLEOTIDE SEQUENCE [LARGE SCALE GENOMIC DNA]</scope>
    <source>
        <strain evidence="3">PL17</strain>
    </source>
</reference>
<proteinExistence type="predicted"/>
<sequence length="104" mass="11600">MISSGRNRACATPNVFTTTTQRSHRGHKEGRRPAYPVFSSLWPLCDLCVVVVKTSVLLSPSRTGRRPKHGNRSQETGPAFFRAFCMRSVSGCLTYPSSVIERTR</sequence>
<feature type="region of interest" description="Disordered" evidence="1">
    <location>
        <begin position="1"/>
        <end position="31"/>
    </location>
</feature>
<dbReference type="EMBL" id="CP053452">
    <property type="protein sequence ID" value="QJW96970.1"/>
    <property type="molecule type" value="Genomic_DNA"/>
</dbReference>
<evidence type="ECO:0000256" key="1">
    <source>
        <dbReference type="SAM" id="MobiDB-lite"/>
    </source>
</evidence>
<name>A0A6M5YUB8_9BACT</name>
<dbReference type="AlphaFoldDB" id="A0A6M5YUB8"/>
<gene>
    <name evidence="2" type="ORF">FTUN_4530</name>
</gene>